<feature type="non-terminal residue" evidence="1">
    <location>
        <position position="82"/>
    </location>
</feature>
<sequence length="82" mass="9156">LAQLRNLPSSALIVLFTPITVPTGFMKADKHTDQIDPFQHLGILLSREHRRIRHVPYINTIGLTEAHVAWMQQAAAVVTVSC</sequence>
<evidence type="ECO:0000313" key="1">
    <source>
        <dbReference type="EMBL" id="KAF2722098.1"/>
    </source>
</evidence>
<comment type="caution">
    <text evidence="1">The sequence shown here is derived from an EMBL/GenBank/DDBJ whole genome shotgun (WGS) entry which is preliminary data.</text>
</comment>
<dbReference type="OrthoDB" id="47059at2759"/>
<reference evidence="1" key="1">
    <citation type="journal article" date="2020" name="Stud. Mycol.">
        <title>101 Dothideomycetes genomes: a test case for predicting lifestyles and emergence of pathogens.</title>
        <authorList>
            <person name="Haridas S."/>
            <person name="Albert R."/>
            <person name="Binder M."/>
            <person name="Bloem J."/>
            <person name="Labutti K."/>
            <person name="Salamov A."/>
            <person name="Andreopoulos B."/>
            <person name="Baker S."/>
            <person name="Barry K."/>
            <person name="Bills G."/>
            <person name="Bluhm B."/>
            <person name="Cannon C."/>
            <person name="Castanera R."/>
            <person name="Culley D."/>
            <person name="Daum C."/>
            <person name="Ezra D."/>
            <person name="Gonzalez J."/>
            <person name="Henrissat B."/>
            <person name="Kuo A."/>
            <person name="Liang C."/>
            <person name="Lipzen A."/>
            <person name="Lutzoni F."/>
            <person name="Magnuson J."/>
            <person name="Mondo S."/>
            <person name="Nolan M."/>
            <person name="Ohm R."/>
            <person name="Pangilinan J."/>
            <person name="Park H.-J."/>
            <person name="Ramirez L."/>
            <person name="Alfaro M."/>
            <person name="Sun H."/>
            <person name="Tritt A."/>
            <person name="Yoshinaga Y."/>
            <person name="Zwiers L.-H."/>
            <person name="Turgeon B."/>
            <person name="Goodwin S."/>
            <person name="Spatafora J."/>
            <person name="Crous P."/>
            <person name="Grigoriev I."/>
        </authorList>
    </citation>
    <scope>NUCLEOTIDE SEQUENCE</scope>
    <source>
        <strain evidence="1">CBS 116435</strain>
    </source>
</reference>
<evidence type="ECO:0000313" key="2">
    <source>
        <dbReference type="Proteomes" id="UP000799441"/>
    </source>
</evidence>
<dbReference type="AlphaFoldDB" id="A0A9P4UQS1"/>
<accession>A0A9P4UQS1</accession>
<dbReference type="EMBL" id="MU003785">
    <property type="protein sequence ID" value="KAF2722098.1"/>
    <property type="molecule type" value="Genomic_DNA"/>
</dbReference>
<proteinExistence type="predicted"/>
<organism evidence="1 2">
    <name type="scientific">Polychaeton citri CBS 116435</name>
    <dbReference type="NCBI Taxonomy" id="1314669"/>
    <lineage>
        <taxon>Eukaryota</taxon>
        <taxon>Fungi</taxon>
        <taxon>Dikarya</taxon>
        <taxon>Ascomycota</taxon>
        <taxon>Pezizomycotina</taxon>
        <taxon>Dothideomycetes</taxon>
        <taxon>Dothideomycetidae</taxon>
        <taxon>Capnodiales</taxon>
        <taxon>Capnodiaceae</taxon>
        <taxon>Polychaeton</taxon>
    </lineage>
</organism>
<gene>
    <name evidence="1" type="ORF">K431DRAFT_196747</name>
</gene>
<feature type="non-terminal residue" evidence="1">
    <location>
        <position position="1"/>
    </location>
</feature>
<protein>
    <submittedName>
        <fullName evidence="1">Uncharacterized protein</fullName>
    </submittedName>
</protein>
<dbReference type="Proteomes" id="UP000799441">
    <property type="component" value="Unassembled WGS sequence"/>
</dbReference>
<name>A0A9P4UQS1_9PEZI</name>
<keyword evidence="2" id="KW-1185">Reference proteome</keyword>